<dbReference type="Pfam" id="PF01865">
    <property type="entry name" value="PhoU_div"/>
    <property type="match status" value="1"/>
</dbReference>
<evidence type="ECO:0008006" key="4">
    <source>
        <dbReference type="Google" id="ProtNLM"/>
    </source>
</evidence>
<dbReference type="Gene3D" id="1.20.58.220">
    <property type="entry name" value="Phosphate transport system protein phou homolog 2, domain 2"/>
    <property type="match status" value="1"/>
</dbReference>
<comment type="similarity">
    <text evidence="1">Belongs to the UPF0111 family.</text>
</comment>
<dbReference type="InterPro" id="IPR018445">
    <property type="entry name" value="Put_Phosphate_transp_reg"/>
</dbReference>
<accession>A0A3D9V898</accession>
<dbReference type="EMBL" id="QTUC01000001">
    <property type="protein sequence ID" value="REF36933.1"/>
    <property type="molecule type" value="Genomic_DNA"/>
</dbReference>
<dbReference type="RefSeq" id="WP_115850482.1">
    <property type="nucleotide sequence ID" value="NZ_QTUC01000001.1"/>
</dbReference>
<dbReference type="InterPro" id="IPR038078">
    <property type="entry name" value="PhoU-like_sf"/>
</dbReference>
<proteinExistence type="inferred from homology"/>
<keyword evidence="3" id="KW-1185">Reference proteome</keyword>
<name>A0A3D9V898_THECX</name>
<evidence type="ECO:0000313" key="3">
    <source>
        <dbReference type="Proteomes" id="UP000256485"/>
    </source>
</evidence>
<evidence type="ECO:0000256" key="1">
    <source>
        <dbReference type="ARBA" id="ARBA00008591"/>
    </source>
</evidence>
<organism evidence="2 3">
    <name type="scientific">Thermasporomyces composti</name>
    <dbReference type="NCBI Taxonomy" id="696763"/>
    <lineage>
        <taxon>Bacteria</taxon>
        <taxon>Bacillati</taxon>
        <taxon>Actinomycetota</taxon>
        <taxon>Actinomycetes</taxon>
        <taxon>Propionibacteriales</taxon>
        <taxon>Nocardioidaceae</taxon>
        <taxon>Thermasporomyces</taxon>
    </lineage>
</organism>
<dbReference type="OrthoDB" id="3256141at2"/>
<gene>
    <name evidence="2" type="ORF">DFJ64_2369</name>
</gene>
<evidence type="ECO:0000313" key="2">
    <source>
        <dbReference type="EMBL" id="REF36933.1"/>
    </source>
</evidence>
<reference evidence="2 3" key="1">
    <citation type="submission" date="2018-08" db="EMBL/GenBank/DDBJ databases">
        <title>Sequencing the genomes of 1000 actinobacteria strains.</title>
        <authorList>
            <person name="Klenk H.-P."/>
        </authorList>
    </citation>
    <scope>NUCLEOTIDE SEQUENCE [LARGE SCALE GENOMIC DNA]</scope>
    <source>
        <strain evidence="2 3">DSM 22891</strain>
    </source>
</reference>
<comment type="caution">
    <text evidence="2">The sequence shown here is derived from an EMBL/GenBank/DDBJ whole genome shotgun (WGS) entry which is preliminary data.</text>
</comment>
<dbReference type="Proteomes" id="UP000256485">
    <property type="component" value="Unassembled WGS sequence"/>
</dbReference>
<protein>
    <recommendedName>
        <fullName evidence="4">DUF47 family protein</fullName>
    </recommendedName>
</protein>
<sequence>MRLRRVRRLFRDLSGRTDHDVVRLVRRQLEAVLAGLELTLAVVRGELPPAEARARMREIEHDGDQRRAELVVLLRSTIAAPMDREDLYRVSRSADDILDHLRDLVREFDLLGVRAEPLLGPPLAAVESGVHALHEAIGHLVDRPSDVGRAALLARKASVREECQHALADLLSGDLDVDMLKRRELLLRVDAVGMRLGEAADALSDGAIKRYY</sequence>
<dbReference type="AlphaFoldDB" id="A0A3D9V898"/>